<evidence type="ECO:0000313" key="5">
    <source>
        <dbReference type="Proteomes" id="UP000192445"/>
    </source>
</evidence>
<dbReference type="InterPro" id="IPR001509">
    <property type="entry name" value="Epimerase_deHydtase"/>
</dbReference>
<dbReference type="STRING" id="1935.B1H20_29835"/>
<comment type="similarity">
    <text evidence="1">Belongs to the NAD(P)-dependent epimerase/dehydratase family.</text>
</comment>
<dbReference type="PANTHER" id="PTHR43000">
    <property type="entry name" value="DTDP-D-GLUCOSE 4,6-DEHYDRATASE-RELATED"/>
    <property type="match status" value="1"/>
</dbReference>
<dbReference type="Pfam" id="PF01370">
    <property type="entry name" value="Epimerase"/>
    <property type="match status" value="1"/>
</dbReference>
<reference evidence="4 5" key="1">
    <citation type="submission" date="2017-03" db="EMBL/GenBank/DDBJ databases">
        <title>Complete Genome Sequence of a natural compounds producer, Streptomyces violaceus S21.</title>
        <authorList>
            <person name="Zhong C."/>
            <person name="Zhao Z."/>
            <person name="Fu J."/>
            <person name="Zong G."/>
            <person name="Qin R."/>
            <person name="Cao G."/>
        </authorList>
    </citation>
    <scope>NUCLEOTIDE SEQUENCE [LARGE SCALE GENOMIC DNA]</scope>
    <source>
        <strain evidence="4 5">S21</strain>
    </source>
</reference>
<evidence type="ECO:0000256" key="2">
    <source>
        <dbReference type="SAM" id="MobiDB-lite"/>
    </source>
</evidence>
<dbReference type="RefSeq" id="WP_083193570.1">
    <property type="nucleotide sequence ID" value="NZ_CP020570.1"/>
</dbReference>
<dbReference type="Proteomes" id="UP000192445">
    <property type="component" value="Chromosome"/>
</dbReference>
<protein>
    <recommendedName>
        <fullName evidence="3">NAD-dependent epimerase/dehydratase domain-containing protein</fullName>
    </recommendedName>
</protein>
<dbReference type="InterPro" id="IPR036291">
    <property type="entry name" value="NAD(P)-bd_dom_sf"/>
</dbReference>
<name>A0A1V0UIR4_STRVN</name>
<sequence length="362" mass="39728">MTAPPAGAPRQPAAPAARGPWQGRTVLVTGAAGFVGSHFAEGLLARGARVIALHRGDDRAVLGQLPRTSRLRPVRADLLDEAALERVFAGAPDGVDAVVHCASLTGNLLSRRERPATFLDTGVRAVSHVLDLARRYGVRDTVLLSSAEVYLTATEHPTREEDDFRTALPYAPDGYYLAKNYAEMLAEAYAHEHGMRIFRPRLTSVYGPRDDFRAGTDRVVPRMFARAAAGEPIEIWGDGSQTRTYLYVTDLVDATLRMVERNTHTVLNMAADETVSPVRLARLVCAALGRPELITFNRAASGGRPNRTLDLSRLHEVIDFRPRTLQEGLRATAAWYRSHHLSAQPHPRPLPEPPSPTESCVR</sequence>
<evidence type="ECO:0000256" key="1">
    <source>
        <dbReference type="ARBA" id="ARBA00007637"/>
    </source>
</evidence>
<proteinExistence type="inferred from homology"/>
<dbReference type="Gene3D" id="3.40.50.720">
    <property type="entry name" value="NAD(P)-binding Rossmann-like Domain"/>
    <property type="match status" value="1"/>
</dbReference>
<dbReference type="OrthoDB" id="9801785at2"/>
<feature type="domain" description="NAD-dependent epimerase/dehydratase" evidence="3">
    <location>
        <begin position="26"/>
        <end position="262"/>
    </location>
</feature>
<evidence type="ECO:0000313" key="4">
    <source>
        <dbReference type="EMBL" id="ARF65143.1"/>
    </source>
</evidence>
<feature type="compositionally biased region" description="Pro residues" evidence="2">
    <location>
        <begin position="346"/>
        <end position="356"/>
    </location>
</feature>
<dbReference type="EMBL" id="CP020570">
    <property type="protein sequence ID" value="ARF65143.1"/>
    <property type="molecule type" value="Genomic_DNA"/>
</dbReference>
<accession>A0A1V0UIR4</accession>
<dbReference type="AlphaFoldDB" id="A0A1V0UIR4"/>
<dbReference type="KEGG" id="svu:B1H20_29835"/>
<evidence type="ECO:0000259" key="3">
    <source>
        <dbReference type="Pfam" id="PF01370"/>
    </source>
</evidence>
<organism evidence="4 5">
    <name type="scientific">Streptomyces violaceoruber</name>
    <dbReference type="NCBI Taxonomy" id="1935"/>
    <lineage>
        <taxon>Bacteria</taxon>
        <taxon>Bacillati</taxon>
        <taxon>Actinomycetota</taxon>
        <taxon>Actinomycetes</taxon>
        <taxon>Kitasatosporales</taxon>
        <taxon>Streptomycetaceae</taxon>
        <taxon>Streptomyces</taxon>
        <taxon>Streptomyces violaceoruber group</taxon>
    </lineage>
</organism>
<gene>
    <name evidence="4" type="ORF">B1H20_29835</name>
</gene>
<dbReference type="SUPFAM" id="SSF51735">
    <property type="entry name" value="NAD(P)-binding Rossmann-fold domains"/>
    <property type="match status" value="1"/>
</dbReference>
<feature type="region of interest" description="Disordered" evidence="2">
    <location>
        <begin position="342"/>
        <end position="362"/>
    </location>
</feature>